<feature type="transmembrane region" description="Helical" evidence="11">
    <location>
        <begin position="75"/>
        <end position="97"/>
    </location>
</feature>
<keyword evidence="2" id="KW-1003">Cell membrane</keyword>
<organism evidence="13 14">
    <name type="scientific">Actibacterium naphthalenivorans</name>
    <dbReference type="NCBI Taxonomy" id="1614693"/>
    <lineage>
        <taxon>Bacteria</taxon>
        <taxon>Pseudomonadati</taxon>
        <taxon>Pseudomonadota</taxon>
        <taxon>Alphaproteobacteria</taxon>
        <taxon>Rhodobacterales</taxon>
        <taxon>Roseobacteraceae</taxon>
        <taxon>Actibacterium</taxon>
    </lineage>
</organism>
<dbReference type="InterPro" id="IPR037185">
    <property type="entry name" value="EmrE-like"/>
</dbReference>
<evidence type="ECO:0000256" key="9">
    <source>
        <dbReference type="ARBA" id="ARBA00023098"/>
    </source>
</evidence>
<keyword evidence="3" id="KW-0444">Lipid biosynthesis</keyword>
<evidence type="ECO:0000313" key="13">
    <source>
        <dbReference type="EMBL" id="MBB4020655.1"/>
    </source>
</evidence>
<dbReference type="PANTHER" id="PTHR30561">
    <property type="entry name" value="SMR FAMILY PROTON-DEPENDENT DRUG EFFLUX TRANSPORTER SUGE"/>
    <property type="match status" value="1"/>
</dbReference>
<evidence type="ECO:0000256" key="7">
    <source>
        <dbReference type="ARBA" id="ARBA00022985"/>
    </source>
</evidence>
<keyword evidence="9" id="KW-0443">Lipid metabolism</keyword>
<protein>
    <submittedName>
        <fullName evidence="13">Multidrug transporter EmrE-like cation transporter</fullName>
    </submittedName>
</protein>
<keyword evidence="4" id="KW-0997">Cell inner membrane</keyword>
<keyword evidence="10 11" id="KW-0472">Membrane</keyword>
<proteinExistence type="predicted"/>
<sequence>MSKYFVFIIVTVVLNAASQLLMKSGMSQVGQAEFSASRLVNLLMGAVTNPFIVLGLVTMTISMGTHLMSLSRFDVSFAFPFLSIAYVIVAAWGHFVMGETVNLTRMIGIGTIILGTVILARS</sequence>
<gene>
    <name evidence="13" type="ORF">GGR17_000446</name>
</gene>
<evidence type="ECO:0000313" key="14">
    <source>
        <dbReference type="Proteomes" id="UP000585681"/>
    </source>
</evidence>
<keyword evidence="7" id="KW-0448">Lipopolysaccharide biosynthesis</keyword>
<evidence type="ECO:0000259" key="12">
    <source>
        <dbReference type="Pfam" id="PF00892"/>
    </source>
</evidence>
<keyword evidence="5" id="KW-0441">Lipid A biosynthesis</keyword>
<evidence type="ECO:0000256" key="3">
    <source>
        <dbReference type="ARBA" id="ARBA00022516"/>
    </source>
</evidence>
<dbReference type="Pfam" id="PF00892">
    <property type="entry name" value="EamA"/>
    <property type="match status" value="1"/>
</dbReference>
<evidence type="ECO:0000256" key="1">
    <source>
        <dbReference type="ARBA" id="ARBA00004651"/>
    </source>
</evidence>
<evidence type="ECO:0000256" key="5">
    <source>
        <dbReference type="ARBA" id="ARBA00022556"/>
    </source>
</evidence>
<reference evidence="13" key="1">
    <citation type="submission" date="2020-08" db="EMBL/GenBank/DDBJ databases">
        <title>Genomic Encyclopedia of Type Strains, Phase IV (KMG-IV): sequencing the most valuable type-strain genomes for metagenomic binning, comparative biology and taxonomic classification.</title>
        <authorList>
            <person name="Goeker M."/>
        </authorList>
    </citation>
    <scope>NUCLEOTIDE SEQUENCE [LARGE SCALE GENOMIC DNA]</scope>
    <source>
        <strain evidence="13">DSM 105040</strain>
    </source>
</reference>
<feature type="transmembrane region" description="Helical" evidence="11">
    <location>
        <begin position="103"/>
        <end position="120"/>
    </location>
</feature>
<comment type="subcellular location">
    <subcellularLocation>
        <location evidence="1">Cell membrane</location>
        <topology evidence="1">Multi-pass membrane protein</topology>
    </subcellularLocation>
</comment>
<dbReference type="GO" id="GO:0022857">
    <property type="term" value="F:transmembrane transporter activity"/>
    <property type="evidence" value="ECO:0007669"/>
    <property type="project" value="InterPro"/>
</dbReference>
<evidence type="ECO:0000256" key="8">
    <source>
        <dbReference type="ARBA" id="ARBA00022989"/>
    </source>
</evidence>
<name>A0A840C5C3_9RHOB</name>
<keyword evidence="14" id="KW-1185">Reference proteome</keyword>
<dbReference type="Gene3D" id="1.10.3730.20">
    <property type="match status" value="1"/>
</dbReference>
<dbReference type="RefSeq" id="WP_037209146.1">
    <property type="nucleotide sequence ID" value="NZ_JACIEQ010000001.1"/>
</dbReference>
<dbReference type="GO" id="GO:0005886">
    <property type="term" value="C:plasma membrane"/>
    <property type="evidence" value="ECO:0007669"/>
    <property type="project" value="UniProtKB-SubCell"/>
</dbReference>
<dbReference type="SUPFAM" id="SSF103481">
    <property type="entry name" value="Multidrug resistance efflux transporter EmrE"/>
    <property type="match status" value="1"/>
</dbReference>
<dbReference type="GO" id="GO:0009103">
    <property type="term" value="P:lipopolysaccharide biosynthetic process"/>
    <property type="evidence" value="ECO:0007669"/>
    <property type="project" value="UniProtKB-KW"/>
</dbReference>
<dbReference type="InterPro" id="IPR000620">
    <property type="entry name" value="EamA_dom"/>
</dbReference>
<dbReference type="EMBL" id="JACIEQ010000001">
    <property type="protein sequence ID" value="MBB4020655.1"/>
    <property type="molecule type" value="Genomic_DNA"/>
</dbReference>
<feature type="transmembrane region" description="Helical" evidence="11">
    <location>
        <begin position="42"/>
        <end position="63"/>
    </location>
</feature>
<evidence type="ECO:0000256" key="2">
    <source>
        <dbReference type="ARBA" id="ARBA00022475"/>
    </source>
</evidence>
<dbReference type="PANTHER" id="PTHR30561:SF9">
    <property type="entry name" value="4-AMINO-4-DEOXY-L-ARABINOSE-PHOSPHOUNDECAPRENOL FLIPPASE SUBUNIT ARNF-RELATED"/>
    <property type="match status" value="1"/>
</dbReference>
<dbReference type="GO" id="GO:0009245">
    <property type="term" value="P:lipid A biosynthetic process"/>
    <property type="evidence" value="ECO:0007669"/>
    <property type="project" value="UniProtKB-KW"/>
</dbReference>
<comment type="caution">
    <text evidence="13">The sequence shown here is derived from an EMBL/GenBank/DDBJ whole genome shotgun (WGS) entry which is preliminary data.</text>
</comment>
<keyword evidence="8 11" id="KW-1133">Transmembrane helix</keyword>
<evidence type="ECO:0000256" key="6">
    <source>
        <dbReference type="ARBA" id="ARBA00022692"/>
    </source>
</evidence>
<evidence type="ECO:0000256" key="4">
    <source>
        <dbReference type="ARBA" id="ARBA00022519"/>
    </source>
</evidence>
<keyword evidence="6 11" id="KW-0812">Transmembrane</keyword>
<dbReference type="AlphaFoldDB" id="A0A840C5C3"/>
<accession>A0A840C5C3</accession>
<dbReference type="Proteomes" id="UP000585681">
    <property type="component" value="Unassembled WGS sequence"/>
</dbReference>
<dbReference type="InterPro" id="IPR000390">
    <property type="entry name" value="Small_drug/metabolite_transptr"/>
</dbReference>
<evidence type="ECO:0000256" key="11">
    <source>
        <dbReference type="SAM" id="Phobius"/>
    </source>
</evidence>
<evidence type="ECO:0000256" key="10">
    <source>
        <dbReference type="ARBA" id="ARBA00023136"/>
    </source>
</evidence>
<feature type="domain" description="EamA" evidence="12">
    <location>
        <begin position="51"/>
        <end position="119"/>
    </location>
</feature>